<protein>
    <submittedName>
        <fullName evidence="2">Uncharacterized protein</fullName>
    </submittedName>
</protein>
<feature type="compositionally biased region" description="Basic and acidic residues" evidence="1">
    <location>
        <begin position="134"/>
        <end position="144"/>
    </location>
</feature>
<dbReference type="RefSeq" id="XP_066699236.1">
    <property type="nucleotide sequence ID" value="XM_066843124.1"/>
</dbReference>
<evidence type="ECO:0000256" key="1">
    <source>
        <dbReference type="SAM" id="MobiDB-lite"/>
    </source>
</evidence>
<reference evidence="2 3" key="1">
    <citation type="submission" date="2023-01" db="EMBL/GenBank/DDBJ databases">
        <title>Analysis of 21 Apiospora genomes using comparative genomics revels a genus with tremendous synthesis potential of carbohydrate active enzymes and secondary metabolites.</title>
        <authorList>
            <person name="Sorensen T."/>
        </authorList>
    </citation>
    <scope>NUCLEOTIDE SEQUENCE [LARGE SCALE GENOMIC DNA]</scope>
    <source>
        <strain evidence="2 3">CBS 24483</strain>
    </source>
</reference>
<gene>
    <name evidence="2" type="ORF">PG986_006902</name>
</gene>
<dbReference type="GeneID" id="92076186"/>
<comment type="caution">
    <text evidence="2">The sequence shown here is derived from an EMBL/GenBank/DDBJ whole genome shotgun (WGS) entry which is preliminary data.</text>
</comment>
<organism evidence="2 3">
    <name type="scientific">Apiospora aurea</name>
    <dbReference type="NCBI Taxonomy" id="335848"/>
    <lineage>
        <taxon>Eukaryota</taxon>
        <taxon>Fungi</taxon>
        <taxon>Dikarya</taxon>
        <taxon>Ascomycota</taxon>
        <taxon>Pezizomycotina</taxon>
        <taxon>Sordariomycetes</taxon>
        <taxon>Xylariomycetidae</taxon>
        <taxon>Amphisphaeriales</taxon>
        <taxon>Apiosporaceae</taxon>
        <taxon>Apiospora</taxon>
    </lineage>
</organism>
<sequence length="144" mass="15119">MRGWMGRADSEIPIEKGTTRGEGAEARGRRQIVDLQREVGASKRMSHPTCRHFGPRLHICPFATVDVSLPVAVAAAAAVAEALSLSPLPIALCGAGVVAPRLVTRPAPAAVMHVLAGPVRALLPSPPAPPRTCHPTERQHSPPS</sequence>
<name>A0ABR1QB22_9PEZI</name>
<keyword evidence="3" id="KW-1185">Reference proteome</keyword>
<feature type="compositionally biased region" description="Basic and acidic residues" evidence="1">
    <location>
        <begin position="8"/>
        <end position="26"/>
    </location>
</feature>
<feature type="region of interest" description="Disordered" evidence="1">
    <location>
        <begin position="1"/>
        <end position="26"/>
    </location>
</feature>
<dbReference type="EMBL" id="JAQQWE010000005">
    <property type="protein sequence ID" value="KAK7951174.1"/>
    <property type="molecule type" value="Genomic_DNA"/>
</dbReference>
<evidence type="ECO:0000313" key="3">
    <source>
        <dbReference type="Proteomes" id="UP001391051"/>
    </source>
</evidence>
<dbReference type="Proteomes" id="UP001391051">
    <property type="component" value="Unassembled WGS sequence"/>
</dbReference>
<feature type="region of interest" description="Disordered" evidence="1">
    <location>
        <begin position="125"/>
        <end position="144"/>
    </location>
</feature>
<accession>A0ABR1QB22</accession>
<proteinExistence type="predicted"/>
<evidence type="ECO:0000313" key="2">
    <source>
        <dbReference type="EMBL" id="KAK7951174.1"/>
    </source>
</evidence>